<gene>
    <name evidence="1" type="ORF">NEISICOT_01275</name>
</gene>
<keyword evidence="2" id="KW-1185">Reference proteome</keyword>
<evidence type="ECO:0000313" key="2">
    <source>
        <dbReference type="Proteomes" id="UP000005365"/>
    </source>
</evidence>
<sequence length="53" mass="6298">MPGNRVRIFRSGEFQLNKPRLYMKSLGRLVFNLTQLSRILFCRPAYLKGRLKI</sequence>
<organism evidence="1 2">
    <name type="scientific">Neisseria sicca ATCC 29256</name>
    <dbReference type="NCBI Taxonomy" id="547045"/>
    <lineage>
        <taxon>Bacteria</taxon>
        <taxon>Pseudomonadati</taxon>
        <taxon>Pseudomonadota</taxon>
        <taxon>Betaproteobacteria</taxon>
        <taxon>Neisseriales</taxon>
        <taxon>Neisseriaceae</taxon>
        <taxon>Neisseria</taxon>
    </lineage>
</organism>
<protein>
    <submittedName>
        <fullName evidence="1">Uncharacterized protein</fullName>
    </submittedName>
</protein>
<evidence type="ECO:0000313" key="1">
    <source>
        <dbReference type="EMBL" id="EET44945.1"/>
    </source>
</evidence>
<dbReference type="AlphaFoldDB" id="C6M432"/>
<proteinExistence type="predicted"/>
<name>C6M432_NEISI</name>
<dbReference type="EMBL" id="ACKO02000006">
    <property type="protein sequence ID" value="EET44945.1"/>
    <property type="molecule type" value="Genomic_DNA"/>
</dbReference>
<reference evidence="1" key="1">
    <citation type="submission" date="2009-07" db="EMBL/GenBank/DDBJ databases">
        <authorList>
            <person name="Weinstock G."/>
            <person name="Sodergren E."/>
            <person name="Clifton S."/>
            <person name="Fulton L."/>
            <person name="Fulton B."/>
            <person name="Courtney L."/>
            <person name="Fronick C."/>
            <person name="Harrison M."/>
            <person name="Strong C."/>
            <person name="Farmer C."/>
            <person name="Delahaunty K."/>
            <person name="Markovic C."/>
            <person name="Hall O."/>
            <person name="Minx P."/>
            <person name="Tomlinson C."/>
            <person name="Mitreva M."/>
            <person name="Nelson J."/>
            <person name="Hou S."/>
            <person name="Wollam A."/>
            <person name="Pepin K.H."/>
            <person name="Johnson M."/>
            <person name="Bhonagiri V."/>
            <person name="Nash W.E."/>
            <person name="Warren W."/>
            <person name="Chinwalla A."/>
            <person name="Mardis E.R."/>
            <person name="Wilson R.K."/>
        </authorList>
    </citation>
    <scope>NUCLEOTIDE SEQUENCE [LARGE SCALE GENOMIC DNA]</scope>
    <source>
        <strain evidence="1">ATCC 29256</strain>
    </source>
</reference>
<comment type="caution">
    <text evidence="1">The sequence shown here is derived from an EMBL/GenBank/DDBJ whole genome shotgun (WGS) entry which is preliminary data.</text>
</comment>
<accession>C6M432</accession>
<dbReference type="Proteomes" id="UP000005365">
    <property type="component" value="Unassembled WGS sequence"/>
</dbReference>